<comment type="caution">
    <text evidence="1">The sequence shown here is derived from an EMBL/GenBank/DDBJ whole genome shotgun (WGS) entry which is preliminary data.</text>
</comment>
<reference evidence="1" key="1">
    <citation type="submission" date="2023-07" db="EMBL/GenBank/DDBJ databases">
        <authorList>
            <consortium name="AG Swart"/>
            <person name="Singh M."/>
            <person name="Singh A."/>
            <person name="Seah K."/>
            <person name="Emmerich C."/>
        </authorList>
    </citation>
    <scope>NUCLEOTIDE SEQUENCE</scope>
    <source>
        <strain evidence="1">DP1</strain>
    </source>
</reference>
<dbReference type="Proteomes" id="UP001295684">
    <property type="component" value="Unassembled WGS sequence"/>
</dbReference>
<dbReference type="EMBL" id="CAMPGE010019488">
    <property type="protein sequence ID" value="CAI2377818.1"/>
    <property type="molecule type" value="Genomic_DNA"/>
</dbReference>
<proteinExistence type="predicted"/>
<evidence type="ECO:0000313" key="1">
    <source>
        <dbReference type="EMBL" id="CAI2377818.1"/>
    </source>
</evidence>
<name>A0AAD1XRD5_EUPCR</name>
<evidence type="ECO:0000313" key="2">
    <source>
        <dbReference type="Proteomes" id="UP001295684"/>
    </source>
</evidence>
<accession>A0AAD1XRD5</accession>
<sequence>MSKFSIRYDERGFIQDKTFIETHDSDLEDIEEEIIPKINIIPEGVTKRKASIRNLSLHSAVYNSKCKLKFKFKKENPFCEFGNNGKVLNKVRNFKMKPNDLSPESTAIKKKSYFTSDPKNLKENQQPQGRMRNISMDSNCIKPEILVSAKNKKFEVIIPGNGKEDLLIEESPALKSRDSNIQSKFGTPYFKSPKIDSPFTRNDVFNKKTSTSLREINFCENRQTEIHLLAAFRSALRSDKRVDNIHQRSILNSKPHENRDMGSFYSKYFKLRKIMKY</sequence>
<gene>
    <name evidence="1" type="ORF">ECRASSUSDP1_LOCUS19208</name>
</gene>
<dbReference type="AlphaFoldDB" id="A0AAD1XRD5"/>
<keyword evidence="2" id="KW-1185">Reference proteome</keyword>
<organism evidence="1 2">
    <name type="scientific">Euplotes crassus</name>
    <dbReference type="NCBI Taxonomy" id="5936"/>
    <lineage>
        <taxon>Eukaryota</taxon>
        <taxon>Sar</taxon>
        <taxon>Alveolata</taxon>
        <taxon>Ciliophora</taxon>
        <taxon>Intramacronucleata</taxon>
        <taxon>Spirotrichea</taxon>
        <taxon>Hypotrichia</taxon>
        <taxon>Euplotida</taxon>
        <taxon>Euplotidae</taxon>
        <taxon>Moneuplotes</taxon>
    </lineage>
</organism>
<protein>
    <submittedName>
        <fullName evidence="1">Uncharacterized protein</fullName>
    </submittedName>
</protein>